<reference evidence="2" key="2">
    <citation type="submission" date="2021-10" db="EMBL/GenBank/DDBJ databases">
        <title>Phylogenomics reveals ancestral predisposition of the termite-cultivated fungus Termitomyces towards a domesticated lifestyle.</title>
        <authorList>
            <person name="Auxier B."/>
            <person name="Grum-Grzhimaylo A."/>
            <person name="Cardenas M.E."/>
            <person name="Lodge J.D."/>
            <person name="Laessoe T."/>
            <person name="Pedersen O."/>
            <person name="Smith M.E."/>
            <person name="Kuyper T.W."/>
            <person name="Franco-Molano E.A."/>
            <person name="Baroni T.J."/>
            <person name="Aanen D.K."/>
        </authorList>
    </citation>
    <scope>NUCLEOTIDE SEQUENCE</scope>
    <source>
        <strain evidence="2">D49</strain>
    </source>
</reference>
<dbReference type="AlphaFoldDB" id="A0A9P7GGP8"/>
<proteinExistence type="predicted"/>
<feature type="region of interest" description="Disordered" evidence="1">
    <location>
        <begin position="305"/>
        <end position="347"/>
    </location>
</feature>
<feature type="region of interest" description="Disordered" evidence="1">
    <location>
        <begin position="23"/>
        <end position="42"/>
    </location>
</feature>
<name>A0A9P7GGP8_9AGAR</name>
<feature type="compositionally biased region" description="Low complexity" evidence="1">
    <location>
        <begin position="234"/>
        <end position="257"/>
    </location>
</feature>
<feature type="region of interest" description="Disordered" evidence="1">
    <location>
        <begin position="228"/>
        <end position="278"/>
    </location>
</feature>
<dbReference type="Proteomes" id="UP000717328">
    <property type="component" value="Unassembled WGS sequence"/>
</dbReference>
<feature type="compositionally biased region" description="Pro residues" evidence="1">
    <location>
        <begin position="258"/>
        <end position="278"/>
    </location>
</feature>
<feature type="compositionally biased region" description="Low complexity" evidence="1">
    <location>
        <begin position="316"/>
        <end position="333"/>
    </location>
</feature>
<evidence type="ECO:0000313" key="2">
    <source>
        <dbReference type="EMBL" id="KAG5650312.1"/>
    </source>
</evidence>
<dbReference type="EMBL" id="JABCKI010000485">
    <property type="protein sequence ID" value="KAG5650312.1"/>
    <property type="molecule type" value="Genomic_DNA"/>
</dbReference>
<feature type="region of interest" description="Disordered" evidence="1">
    <location>
        <begin position="149"/>
        <end position="193"/>
    </location>
</feature>
<feature type="compositionally biased region" description="Basic residues" evidence="1">
    <location>
        <begin position="437"/>
        <end position="455"/>
    </location>
</feature>
<dbReference type="OrthoDB" id="128308at2759"/>
<keyword evidence="3" id="KW-1185">Reference proteome</keyword>
<sequence>MYVNDLGSPSVLPVHLVSSTQNSLQGALNTPPEPIKRTRSKSPAISIDQDMQRQLEAYNRTITIVVWYKAHSEPIRLQHTVTTFPYFQVLQLPALSSELGLAAGSYIDAFDPLSGKWEQHTMSTVRLVVPQQRLLYKTRRSLLAGLEENDCPGLPDEVRAQSQAPQPLQQRAVKRPAPEPAPGPPQKVHVQNSYYTTRVPLSTDTITPTTDPGPAIFTGAAPGYSVIEPTLYDAPPSSSQASLPSPTTTPTSTSALPTPNPTPPAIQAPAPAIPYHPHPPLKRWPNDYTVSELSAGFHAIDALLLRAPSPPPTDPSAPSTPASSNTPSANTDPASPPLPPPAQTTTTATAMTQRTAFERVFGSRYVKSTVCRHRAVWRRAPPELRAEFERRGADMERASWGEFVRCVEGRAPAKGVGVGCSEGAALVQHQQQQQQYKHQHQQQHQHQHQHQHHPQAKVSVQRPPGLAEEPLMASLQSHSVDKSDRECRFILLPLLCSFHFGA</sequence>
<evidence type="ECO:0000256" key="1">
    <source>
        <dbReference type="SAM" id="MobiDB-lite"/>
    </source>
</evidence>
<comment type="caution">
    <text evidence="2">The sequence shown here is derived from an EMBL/GenBank/DDBJ whole genome shotgun (WGS) entry which is preliminary data.</text>
</comment>
<reference evidence="2" key="1">
    <citation type="submission" date="2021-02" db="EMBL/GenBank/DDBJ databases">
        <authorList>
            <person name="Nieuwenhuis M."/>
            <person name="Van De Peppel L.J.J."/>
        </authorList>
    </citation>
    <scope>NUCLEOTIDE SEQUENCE</scope>
    <source>
        <strain evidence="2">D49</strain>
    </source>
</reference>
<feature type="compositionally biased region" description="Polar residues" evidence="1">
    <location>
        <begin position="160"/>
        <end position="169"/>
    </location>
</feature>
<accession>A0A9P7GGP8</accession>
<gene>
    <name evidence="2" type="ORF">H0H81_012667</name>
</gene>
<protein>
    <submittedName>
        <fullName evidence="2">Uncharacterized protein</fullName>
    </submittedName>
</protein>
<evidence type="ECO:0000313" key="3">
    <source>
        <dbReference type="Proteomes" id="UP000717328"/>
    </source>
</evidence>
<organism evidence="2 3">
    <name type="scientific">Sphagnurus paluster</name>
    <dbReference type="NCBI Taxonomy" id="117069"/>
    <lineage>
        <taxon>Eukaryota</taxon>
        <taxon>Fungi</taxon>
        <taxon>Dikarya</taxon>
        <taxon>Basidiomycota</taxon>
        <taxon>Agaricomycotina</taxon>
        <taxon>Agaricomycetes</taxon>
        <taxon>Agaricomycetidae</taxon>
        <taxon>Agaricales</taxon>
        <taxon>Tricholomatineae</taxon>
        <taxon>Lyophyllaceae</taxon>
        <taxon>Sphagnurus</taxon>
    </lineage>
</organism>
<feature type="region of interest" description="Disordered" evidence="1">
    <location>
        <begin position="429"/>
        <end position="461"/>
    </location>
</feature>